<dbReference type="RefSeq" id="WP_040742558.1">
    <property type="nucleotide sequence ID" value="NZ_QJKF01000001.1"/>
</dbReference>
<dbReference type="Gene3D" id="1.10.357.10">
    <property type="entry name" value="Tetracycline Repressor, domain 2"/>
    <property type="match status" value="1"/>
</dbReference>
<protein>
    <submittedName>
        <fullName evidence="4">TetR family transcriptional regulator</fullName>
    </submittedName>
</protein>
<reference evidence="4 5" key="1">
    <citation type="submission" date="2018-05" db="EMBL/GenBank/DDBJ databases">
        <title>Genomic Encyclopedia of Type Strains, Phase IV (KMG-IV): sequencing the most valuable type-strain genomes for metagenomic binning, comparative biology and taxonomic classification.</title>
        <authorList>
            <person name="Goeker M."/>
        </authorList>
    </citation>
    <scope>NUCLEOTIDE SEQUENCE [LARGE SCALE GENOMIC DNA]</scope>
    <source>
        <strain evidence="4 5">DSM 44704</strain>
    </source>
</reference>
<evidence type="ECO:0000313" key="5">
    <source>
        <dbReference type="Proteomes" id="UP000247569"/>
    </source>
</evidence>
<dbReference type="Proteomes" id="UP000247569">
    <property type="component" value="Unassembled WGS sequence"/>
</dbReference>
<keyword evidence="5" id="KW-1185">Reference proteome</keyword>
<dbReference type="InterPro" id="IPR036271">
    <property type="entry name" value="Tet_transcr_reg_TetR-rel_C_sf"/>
</dbReference>
<feature type="domain" description="HTH tetR-type" evidence="2">
    <location>
        <begin position="7"/>
        <end position="51"/>
    </location>
</feature>
<dbReference type="SUPFAM" id="SSF46689">
    <property type="entry name" value="Homeodomain-like"/>
    <property type="match status" value="1"/>
</dbReference>
<accession>A0A318L048</accession>
<dbReference type="GO" id="GO:0003700">
    <property type="term" value="F:DNA-binding transcription factor activity"/>
    <property type="evidence" value="ECO:0007669"/>
    <property type="project" value="TreeGrafter"/>
</dbReference>
<organism evidence="4 5">
    <name type="scientific">Nocardia tenerifensis</name>
    <dbReference type="NCBI Taxonomy" id="228006"/>
    <lineage>
        <taxon>Bacteria</taxon>
        <taxon>Bacillati</taxon>
        <taxon>Actinomycetota</taxon>
        <taxon>Actinomycetes</taxon>
        <taxon>Mycobacteriales</taxon>
        <taxon>Nocardiaceae</taxon>
        <taxon>Nocardia</taxon>
    </lineage>
</organism>
<dbReference type="InterPro" id="IPR009057">
    <property type="entry name" value="Homeodomain-like_sf"/>
</dbReference>
<evidence type="ECO:0000259" key="2">
    <source>
        <dbReference type="Pfam" id="PF00440"/>
    </source>
</evidence>
<evidence type="ECO:0000259" key="3">
    <source>
        <dbReference type="Pfam" id="PF17940"/>
    </source>
</evidence>
<dbReference type="SUPFAM" id="SSF48498">
    <property type="entry name" value="Tetracyclin repressor-like, C-terminal domain"/>
    <property type="match status" value="1"/>
</dbReference>
<keyword evidence="1" id="KW-0238">DNA-binding</keyword>
<dbReference type="InterPro" id="IPR001647">
    <property type="entry name" value="HTH_TetR"/>
</dbReference>
<dbReference type="GO" id="GO:0000976">
    <property type="term" value="F:transcription cis-regulatory region binding"/>
    <property type="evidence" value="ECO:0007669"/>
    <property type="project" value="TreeGrafter"/>
</dbReference>
<dbReference type="OrthoDB" id="2356263at2"/>
<sequence>MGHREDLLVGAKRCLIEIGYARTTSRDIVAASNTNLASIVYHYGSKEALLNVALIEAVKDSAKGLGRTLNTEMPPDASPIERFEAIWSSLVEQFTAQRQIWLASFEVFAQVDRVPEVREALAAAIQDGREGMVRMFQAITGQDQADLDEPTVRAMGSFFQALATGVMSQWLVEPERAPSGQDLANALRLMVSLTAPTLTPGASSGH</sequence>
<gene>
    <name evidence="4" type="ORF">DFR70_101928</name>
</gene>
<dbReference type="InterPro" id="IPR041583">
    <property type="entry name" value="TetR_C_31"/>
</dbReference>
<evidence type="ECO:0000313" key="4">
    <source>
        <dbReference type="EMBL" id="PXX71494.1"/>
    </source>
</evidence>
<dbReference type="PANTHER" id="PTHR30055:SF219">
    <property type="entry name" value="TRANSCRIPTIONAL REGULATORY PROTEIN"/>
    <property type="match status" value="1"/>
</dbReference>
<name>A0A318L048_9NOCA</name>
<dbReference type="Pfam" id="PF17940">
    <property type="entry name" value="TetR_C_31"/>
    <property type="match status" value="1"/>
</dbReference>
<evidence type="ECO:0000256" key="1">
    <source>
        <dbReference type="ARBA" id="ARBA00023125"/>
    </source>
</evidence>
<feature type="domain" description="Tetracyclin repressor-like C-terminal group 31" evidence="3">
    <location>
        <begin position="81"/>
        <end position="191"/>
    </location>
</feature>
<dbReference type="EMBL" id="QJKF01000001">
    <property type="protein sequence ID" value="PXX71494.1"/>
    <property type="molecule type" value="Genomic_DNA"/>
</dbReference>
<dbReference type="PANTHER" id="PTHR30055">
    <property type="entry name" value="HTH-TYPE TRANSCRIPTIONAL REGULATOR RUTR"/>
    <property type="match status" value="1"/>
</dbReference>
<proteinExistence type="predicted"/>
<dbReference type="InterPro" id="IPR050109">
    <property type="entry name" value="HTH-type_TetR-like_transc_reg"/>
</dbReference>
<dbReference type="Pfam" id="PF00440">
    <property type="entry name" value="TetR_N"/>
    <property type="match status" value="1"/>
</dbReference>
<dbReference type="AlphaFoldDB" id="A0A318L048"/>
<comment type="caution">
    <text evidence="4">The sequence shown here is derived from an EMBL/GenBank/DDBJ whole genome shotgun (WGS) entry which is preliminary data.</text>
</comment>